<dbReference type="Gene3D" id="1.20.1310.10">
    <property type="entry name" value="Cullin Repeats"/>
    <property type="match status" value="4"/>
</dbReference>
<feature type="compositionally biased region" description="Gly residues" evidence="6">
    <location>
        <begin position="533"/>
        <end position="544"/>
    </location>
</feature>
<dbReference type="FunCoup" id="A0A2V0NPB4">
    <property type="interactions" value="2210"/>
</dbReference>
<dbReference type="GO" id="GO:0031625">
    <property type="term" value="F:ubiquitin protein ligase binding"/>
    <property type="evidence" value="ECO:0007669"/>
    <property type="project" value="InterPro"/>
</dbReference>
<dbReference type="PANTHER" id="PTHR11932">
    <property type="entry name" value="CULLIN"/>
    <property type="match status" value="1"/>
</dbReference>
<keyword evidence="2" id="KW-1017">Isopeptide bond</keyword>
<evidence type="ECO:0000256" key="4">
    <source>
        <dbReference type="PROSITE-ProRule" id="PRU00330"/>
    </source>
</evidence>
<evidence type="ECO:0000313" key="8">
    <source>
        <dbReference type="EMBL" id="GBF89461.1"/>
    </source>
</evidence>
<dbReference type="PROSITE" id="PS50069">
    <property type="entry name" value="CULLIN_2"/>
    <property type="match status" value="1"/>
</dbReference>
<dbReference type="SMART" id="SM00884">
    <property type="entry name" value="Cullin_Nedd8"/>
    <property type="match status" value="1"/>
</dbReference>
<dbReference type="SUPFAM" id="SSF74788">
    <property type="entry name" value="Cullin repeat-like"/>
    <property type="match status" value="1"/>
</dbReference>
<feature type="compositionally biased region" description="Low complexity" evidence="6">
    <location>
        <begin position="514"/>
        <end position="532"/>
    </location>
</feature>
<name>A0A2V0NPB4_9CHLO</name>
<evidence type="ECO:0000313" key="9">
    <source>
        <dbReference type="Proteomes" id="UP000247498"/>
    </source>
</evidence>
<dbReference type="FunFam" id="1.20.1310.10:FF:000001">
    <property type="entry name" value="Cullin 3"/>
    <property type="match status" value="1"/>
</dbReference>
<dbReference type="InterPro" id="IPR036390">
    <property type="entry name" value="WH_DNA-bd_sf"/>
</dbReference>
<dbReference type="InterPro" id="IPR001373">
    <property type="entry name" value="Cullin_N"/>
</dbReference>
<dbReference type="InterPro" id="IPR059120">
    <property type="entry name" value="Cullin-like_AB"/>
</dbReference>
<sequence length="792" mass="86199">MNGKAKGAPGTKKLLIKPLKQQPKLPENFEQDTWARLEDAVDAVHRKRAVACSLEELYRAVEDMCTHKMQDGLYRRLQAACDAHISRALAGLQEQVQLDPVSFLDRADAVWQDYCASMLTVRCIFLYLDRTYVMGLPGLRSLFDMGLQLLRAHLERNPQVEARIVRGLLQLVERERHGDAVDRALVASLLRMLKDLGLYGDRFEAPFLAETAAFYRAEGAAKVAECSTAAYLEHCEVRLQQEHDRAAHYLDASTRRPLVAEAERQLVSAHLPALLAQSSFAELVDAQRTADLGRLYSLAARVSGLEALRAAWREYIQAGGAAIVKDEEKDKDMVDRLLALKGRLEAVLAASFGSAPTFGGTLRDALSYALNTRKDKPAELVAKFIDARLRAGGNKGLSEGELEEALDSALGLFRLINGKDTFEAFYKRDLAKRLLLGKSASLDAEKLMVAKLKAECGQAFTQGIEGMFTDMEVSKEQVKQFRVSHMNEGASSSRGGGGSGGGGGGPGSGGAEAGDGAAAAAGPRGSGRAAAGDGEGSGGASSSGGGGGIEFLPQVLTQQFWPTYTPLELNLPAELADLQSRFLRFYNAKAGGGGHRRLVWQHSLSTCLLRAAFTKGAKELSVSLAQAVILCLFNGADSLSFAEIGELSGLAGDEKELRRNLMSLSVGKVRLLKKSSKGPEVAEGDTFTFNADFSDPRYRIKVNTIQLKETQEEAQKTQEQVLVDRQHAIDAAVVRIMKTRKQLAHRLLVAEVLGQLKFSLTAADLKRRIESLIDREFLERDAADPQVYKYLA</sequence>
<reference evidence="8 9" key="1">
    <citation type="journal article" date="2018" name="Sci. Rep.">
        <title>Raphidocelis subcapitata (=Pseudokirchneriella subcapitata) provides an insight into genome evolution and environmental adaptations in the Sphaeropleales.</title>
        <authorList>
            <person name="Suzuki S."/>
            <person name="Yamaguchi H."/>
            <person name="Nakajima N."/>
            <person name="Kawachi M."/>
        </authorList>
    </citation>
    <scope>NUCLEOTIDE SEQUENCE [LARGE SCALE GENOMIC DNA]</scope>
    <source>
        <strain evidence="8 9">NIES-35</strain>
    </source>
</reference>
<comment type="caution">
    <text evidence="8">The sequence shown here is derived from an EMBL/GenBank/DDBJ whole genome shotgun (WGS) entry which is preliminary data.</text>
</comment>
<dbReference type="SUPFAM" id="SSF75632">
    <property type="entry name" value="Cullin homology domain"/>
    <property type="match status" value="1"/>
</dbReference>
<dbReference type="FunFam" id="1.20.1310.10:FF:000002">
    <property type="entry name" value="cullin-3 isoform X1"/>
    <property type="match status" value="1"/>
</dbReference>
<accession>A0A2V0NPB4</accession>
<evidence type="ECO:0000256" key="6">
    <source>
        <dbReference type="SAM" id="MobiDB-lite"/>
    </source>
</evidence>
<dbReference type="Gene3D" id="3.30.230.130">
    <property type="entry name" value="Cullin, Chain C, Domain 2"/>
    <property type="match status" value="1"/>
</dbReference>
<dbReference type="InterPro" id="IPR045093">
    <property type="entry name" value="Cullin"/>
</dbReference>
<proteinExistence type="inferred from homology"/>
<comment type="similarity">
    <text evidence="1 4 5">Belongs to the cullin family.</text>
</comment>
<dbReference type="InterPro" id="IPR019559">
    <property type="entry name" value="Cullin_neddylation_domain"/>
</dbReference>
<dbReference type="SUPFAM" id="SSF46785">
    <property type="entry name" value="Winged helix' DNA-binding domain"/>
    <property type="match status" value="1"/>
</dbReference>
<dbReference type="InParanoid" id="A0A2V0NPB4"/>
<dbReference type="Pfam" id="PF10557">
    <property type="entry name" value="Cullin_Nedd8"/>
    <property type="match status" value="1"/>
</dbReference>
<dbReference type="OrthoDB" id="27073at2759"/>
<evidence type="ECO:0000259" key="7">
    <source>
        <dbReference type="PROSITE" id="PS50069"/>
    </source>
</evidence>
<evidence type="ECO:0000256" key="1">
    <source>
        <dbReference type="ARBA" id="ARBA00006019"/>
    </source>
</evidence>
<dbReference type="SMART" id="SM00182">
    <property type="entry name" value="CULLIN"/>
    <property type="match status" value="1"/>
</dbReference>
<dbReference type="InterPro" id="IPR036388">
    <property type="entry name" value="WH-like_DNA-bd_sf"/>
</dbReference>
<organism evidence="8 9">
    <name type="scientific">Raphidocelis subcapitata</name>
    <dbReference type="NCBI Taxonomy" id="307507"/>
    <lineage>
        <taxon>Eukaryota</taxon>
        <taxon>Viridiplantae</taxon>
        <taxon>Chlorophyta</taxon>
        <taxon>core chlorophytes</taxon>
        <taxon>Chlorophyceae</taxon>
        <taxon>CS clade</taxon>
        <taxon>Sphaeropleales</taxon>
        <taxon>Selenastraceae</taxon>
        <taxon>Raphidocelis</taxon>
    </lineage>
</organism>
<dbReference type="STRING" id="307507.A0A2V0NPB4"/>
<dbReference type="AlphaFoldDB" id="A0A2V0NPB4"/>
<dbReference type="EMBL" id="BDRX01000010">
    <property type="protein sequence ID" value="GBF89461.1"/>
    <property type="molecule type" value="Genomic_DNA"/>
</dbReference>
<dbReference type="Proteomes" id="UP000247498">
    <property type="component" value="Unassembled WGS sequence"/>
</dbReference>
<keyword evidence="9" id="KW-1185">Reference proteome</keyword>
<dbReference type="InterPro" id="IPR036317">
    <property type="entry name" value="Cullin_homology_sf"/>
</dbReference>
<evidence type="ECO:0000256" key="3">
    <source>
        <dbReference type="ARBA" id="ARBA00022843"/>
    </source>
</evidence>
<gene>
    <name evidence="8" type="ORF">Rsub_02033</name>
</gene>
<feature type="domain" description="Cullin family profile" evidence="7">
    <location>
        <begin position="376"/>
        <end position="654"/>
    </location>
</feature>
<dbReference type="FunFam" id="1.20.1310.10:FF:000035">
    <property type="entry name" value="Ubiquitin ligase subunit CulD, putative"/>
    <property type="match status" value="1"/>
</dbReference>
<keyword evidence="3" id="KW-0832">Ubl conjugation</keyword>
<protein>
    <recommendedName>
        <fullName evidence="7">Cullin family profile domain-containing protein</fullName>
    </recommendedName>
</protein>
<dbReference type="InterPro" id="IPR016159">
    <property type="entry name" value="Cullin_repeat-like_dom_sf"/>
</dbReference>
<evidence type="ECO:0000256" key="5">
    <source>
        <dbReference type="RuleBase" id="RU003829"/>
    </source>
</evidence>
<dbReference type="GO" id="GO:0006511">
    <property type="term" value="P:ubiquitin-dependent protein catabolic process"/>
    <property type="evidence" value="ECO:0007669"/>
    <property type="project" value="InterPro"/>
</dbReference>
<evidence type="ECO:0000256" key="2">
    <source>
        <dbReference type="ARBA" id="ARBA00022499"/>
    </source>
</evidence>
<feature type="region of interest" description="Disordered" evidence="6">
    <location>
        <begin position="479"/>
        <end position="544"/>
    </location>
</feature>
<dbReference type="Pfam" id="PF00888">
    <property type="entry name" value="Cullin"/>
    <property type="match status" value="1"/>
</dbReference>
<dbReference type="InterPro" id="IPR016158">
    <property type="entry name" value="Cullin_homology"/>
</dbReference>
<dbReference type="Pfam" id="PF26557">
    <property type="entry name" value="Cullin_AB"/>
    <property type="match status" value="1"/>
</dbReference>
<dbReference type="FunFam" id="1.10.10.10:FF:000050">
    <property type="entry name" value="Cullin 4B"/>
    <property type="match status" value="1"/>
</dbReference>
<feature type="compositionally biased region" description="Gly residues" evidence="6">
    <location>
        <begin position="494"/>
        <end position="513"/>
    </location>
</feature>
<dbReference type="Gene3D" id="1.10.10.10">
    <property type="entry name" value="Winged helix-like DNA-binding domain superfamily/Winged helix DNA-binding domain"/>
    <property type="match status" value="1"/>
</dbReference>